<gene>
    <name evidence="1" type="ORF">P7K49_029262</name>
</gene>
<dbReference type="EMBL" id="JASSZA010000015">
    <property type="protein sequence ID" value="KAK2092733.1"/>
    <property type="molecule type" value="Genomic_DNA"/>
</dbReference>
<keyword evidence="2" id="KW-1185">Reference proteome</keyword>
<sequence length="88" mass="9673">MKRMVQSKLEDTSKVDAYQAFDVPVACPGKINCRGDKLSGNSHHDGPSFYSIALLDAESRAHAILLCAAGVYTVLEIYHTEIQLIRHG</sequence>
<organism evidence="1 2">
    <name type="scientific">Saguinus oedipus</name>
    <name type="common">Cotton-top tamarin</name>
    <name type="synonym">Oedipomidas oedipus</name>
    <dbReference type="NCBI Taxonomy" id="9490"/>
    <lineage>
        <taxon>Eukaryota</taxon>
        <taxon>Metazoa</taxon>
        <taxon>Chordata</taxon>
        <taxon>Craniata</taxon>
        <taxon>Vertebrata</taxon>
        <taxon>Euteleostomi</taxon>
        <taxon>Mammalia</taxon>
        <taxon>Eutheria</taxon>
        <taxon>Euarchontoglires</taxon>
        <taxon>Primates</taxon>
        <taxon>Haplorrhini</taxon>
        <taxon>Platyrrhini</taxon>
        <taxon>Cebidae</taxon>
        <taxon>Callitrichinae</taxon>
        <taxon>Saguinus</taxon>
    </lineage>
</organism>
<evidence type="ECO:0000313" key="2">
    <source>
        <dbReference type="Proteomes" id="UP001266305"/>
    </source>
</evidence>
<protein>
    <submittedName>
        <fullName evidence="1">Uncharacterized protein</fullName>
    </submittedName>
</protein>
<comment type="caution">
    <text evidence="1">The sequence shown here is derived from an EMBL/GenBank/DDBJ whole genome shotgun (WGS) entry which is preliminary data.</text>
</comment>
<reference evidence="1 2" key="1">
    <citation type="submission" date="2023-05" db="EMBL/GenBank/DDBJ databases">
        <title>B98-5 Cell Line De Novo Hybrid Assembly: An Optical Mapping Approach.</title>
        <authorList>
            <person name="Kananen K."/>
            <person name="Auerbach J.A."/>
            <person name="Kautto E."/>
            <person name="Blachly J.S."/>
        </authorList>
    </citation>
    <scope>NUCLEOTIDE SEQUENCE [LARGE SCALE GENOMIC DNA]</scope>
    <source>
        <strain evidence="1">B95-8</strain>
        <tissue evidence="1">Cell line</tissue>
    </source>
</reference>
<name>A0ABQ9U6P1_SAGOE</name>
<accession>A0ABQ9U6P1</accession>
<dbReference type="Proteomes" id="UP001266305">
    <property type="component" value="Unassembled WGS sequence"/>
</dbReference>
<proteinExistence type="predicted"/>
<evidence type="ECO:0000313" key="1">
    <source>
        <dbReference type="EMBL" id="KAK2092733.1"/>
    </source>
</evidence>